<gene>
    <name evidence="4" type="ORF">PEDI_16540</name>
</gene>
<reference evidence="4 5" key="1">
    <citation type="submission" date="2021-12" db="EMBL/GenBank/DDBJ databases">
        <title>Genome sequencing of bacteria with rrn-lacking chromosome and rrn-plasmid.</title>
        <authorList>
            <person name="Anda M."/>
            <person name="Iwasaki W."/>
        </authorList>
    </citation>
    <scope>NUCLEOTIDE SEQUENCE [LARGE SCALE GENOMIC DNA]</scope>
    <source>
        <strain evidence="4 5">NBRC 15940</strain>
    </source>
</reference>
<evidence type="ECO:0000256" key="2">
    <source>
        <dbReference type="ARBA" id="ARBA00022801"/>
    </source>
</evidence>
<dbReference type="Proteomes" id="UP001310022">
    <property type="component" value="Unassembled WGS sequence"/>
</dbReference>
<evidence type="ECO:0000313" key="4">
    <source>
        <dbReference type="EMBL" id="GJM61102.1"/>
    </source>
</evidence>
<feature type="domain" description="Nudix hydrolase" evidence="3">
    <location>
        <begin position="16"/>
        <end position="114"/>
    </location>
</feature>
<dbReference type="GO" id="GO:0016787">
    <property type="term" value="F:hydrolase activity"/>
    <property type="evidence" value="ECO:0007669"/>
    <property type="project" value="UniProtKB-KW"/>
</dbReference>
<evidence type="ECO:0000256" key="1">
    <source>
        <dbReference type="ARBA" id="ARBA00001946"/>
    </source>
</evidence>
<evidence type="ECO:0000259" key="3">
    <source>
        <dbReference type="Pfam" id="PF00293"/>
    </source>
</evidence>
<comment type="cofactor">
    <cofactor evidence="1">
        <name>Mg(2+)</name>
        <dbReference type="ChEBI" id="CHEBI:18420"/>
    </cofactor>
</comment>
<keyword evidence="5" id="KW-1185">Reference proteome</keyword>
<dbReference type="InterPro" id="IPR000086">
    <property type="entry name" value="NUDIX_hydrolase_dom"/>
</dbReference>
<dbReference type="Gene3D" id="3.90.79.10">
    <property type="entry name" value="Nucleoside Triphosphate Pyrophosphohydrolase"/>
    <property type="match status" value="1"/>
</dbReference>
<keyword evidence="2" id="KW-0378">Hydrolase</keyword>
<dbReference type="EMBL" id="BQKE01000001">
    <property type="protein sequence ID" value="GJM61102.1"/>
    <property type="molecule type" value="Genomic_DNA"/>
</dbReference>
<dbReference type="Pfam" id="PF00293">
    <property type="entry name" value="NUDIX"/>
    <property type="match status" value="1"/>
</dbReference>
<dbReference type="PANTHER" id="PTHR43046:SF14">
    <property type="entry name" value="MUTT_NUDIX FAMILY PROTEIN"/>
    <property type="match status" value="1"/>
</dbReference>
<proteinExistence type="predicted"/>
<dbReference type="RefSeq" id="WP_338236721.1">
    <property type="nucleotide sequence ID" value="NZ_BQKE01000001.1"/>
</dbReference>
<dbReference type="PANTHER" id="PTHR43046">
    <property type="entry name" value="GDP-MANNOSE MANNOSYL HYDROLASE"/>
    <property type="match status" value="1"/>
</dbReference>
<evidence type="ECO:0000313" key="5">
    <source>
        <dbReference type="Proteomes" id="UP001310022"/>
    </source>
</evidence>
<protein>
    <recommendedName>
        <fullName evidence="3">Nudix hydrolase domain-containing protein</fullName>
    </recommendedName>
</protein>
<organism evidence="4 5">
    <name type="scientific">Persicobacter diffluens</name>
    <dbReference type="NCBI Taxonomy" id="981"/>
    <lineage>
        <taxon>Bacteria</taxon>
        <taxon>Pseudomonadati</taxon>
        <taxon>Bacteroidota</taxon>
        <taxon>Cytophagia</taxon>
        <taxon>Cytophagales</taxon>
        <taxon>Persicobacteraceae</taxon>
        <taxon>Persicobacter</taxon>
    </lineage>
</organism>
<name>A0AAN4VX73_9BACT</name>
<comment type="caution">
    <text evidence="4">The sequence shown here is derived from an EMBL/GenBank/DDBJ whole genome shotgun (WGS) entry which is preliminary data.</text>
</comment>
<accession>A0AAN4VX73</accession>
<sequence length="163" mass="18536">MTTEEAIVKTFGGKLRIRVSGLLIENDKCLMVEHHSINEAGNFWGPPGGGLNYAQSIDQALKQEFLEECGIEISVNRFLFFNEFLEPPLHAIELFYEVKKLSSNIRMGFDPELSADNQIIKKLDFLRLQQIQQLPKGCRHSFFDQANDWSGILGLNGHLKNDL</sequence>
<dbReference type="InterPro" id="IPR015797">
    <property type="entry name" value="NUDIX_hydrolase-like_dom_sf"/>
</dbReference>
<dbReference type="SUPFAM" id="SSF55811">
    <property type="entry name" value="Nudix"/>
    <property type="match status" value="1"/>
</dbReference>
<dbReference type="AlphaFoldDB" id="A0AAN4VX73"/>